<keyword evidence="2 6" id="KW-0547">Nucleotide-binding</keyword>
<dbReference type="InterPro" id="IPR050339">
    <property type="entry name" value="CC_SR_Kinase"/>
</dbReference>
<dbReference type="PANTHER" id="PTHR11042">
    <property type="entry name" value="EUKARYOTIC TRANSLATION INITIATION FACTOR 2-ALPHA KINASE EIF2-ALPHA KINASE -RELATED"/>
    <property type="match status" value="1"/>
</dbReference>
<proteinExistence type="inferred from homology"/>
<comment type="similarity">
    <text evidence="5">Belongs to the protein kinase superfamily. Ser/Thr protein kinase family. GCN2 subfamily.</text>
</comment>
<dbReference type="Proteomes" id="UP001497522">
    <property type="component" value="Chromosome 9"/>
</dbReference>
<dbReference type="InterPro" id="IPR011009">
    <property type="entry name" value="Kinase-like_dom_sf"/>
</dbReference>
<dbReference type="SMART" id="SM00220">
    <property type="entry name" value="S_TKc"/>
    <property type="match status" value="1"/>
</dbReference>
<name>A0ABP1C2K0_9BRYO</name>
<keyword evidence="7" id="KW-0723">Serine/threonine-protein kinase</keyword>
<evidence type="ECO:0000313" key="10">
    <source>
        <dbReference type="Proteomes" id="UP001497522"/>
    </source>
</evidence>
<dbReference type="InterPro" id="IPR000719">
    <property type="entry name" value="Prot_kinase_dom"/>
</dbReference>
<organism evidence="9 10">
    <name type="scientific">Sphagnum jensenii</name>
    <dbReference type="NCBI Taxonomy" id="128206"/>
    <lineage>
        <taxon>Eukaryota</taxon>
        <taxon>Viridiplantae</taxon>
        <taxon>Streptophyta</taxon>
        <taxon>Embryophyta</taxon>
        <taxon>Bryophyta</taxon>
        <taxon>Sphagnophytina</taxon>
        <taxon>Sphagnopsida</taxon>
        <taxon>Sphagnales</taxon>
        <taxon>Sphagnaceae</taxon>
        <taxon>Sphagnum</taxon>
    </lineage>
</organism>
<evidence type="ECO:0000256" key="2">
    <source>
        <dbReference type="ARBA" id="ARBA00022741"/>
    </source>
</evidence>
<feature type="binding site" evidence="6">
    <location>
        <position position="164"/>
    </location>
    <ligand>
        <name>ATP</name>
        <dbReference type="ChEBI" id="CHEBI:30616"/>
    </ligand>
</feature>
<dbReference type="EMBL" id="OZ023710">
    <property type="protein sequence ID" value="CAK9883019.1"/>
    <property type="molecule type" value="Genomic_DNA"/>
</dbReference>
<keyword evidence="10" id="KW-1185">Reference proteome</keyword>
<keyword evidence="4 6" id="KW-0067">ATP-binding</keyword>
<dbReference type="PROSITE" id="PS50011">
    <property type="entry name" value="PROTEIN_KINASE_DOM"/>
    <property type="match status" value="1"/>
</dbReference>
<evidence type="ECO:0000259" key="8">
    <source>
        <dbReference type="PROSITE" id="PS50011"/>
    </source>
</evidence>
<dbReference type="Pfam" id="PF00069">
    <property type="entry name" value="Pkinase"/>
    <property type="match status" value="1"/>
</dbReference>
<dbReference type="SUPFAM" id="SSF56112">
    <property type="entry name" value="Protein kinase-like (PK-like)"/>
    <property type="match status" value="1"/>
</dbReference>
<gene>
    <name evidence="9" type="ORF">CSSPJE1EN2_LOCUS24270</name>
</gene>
<evidence type="ECO:0000256" key="4">
    <source>
        <dbReference type="ARBA" id="ARBA00022840"/>
    </source>
</evidence>
<evidence type="ECO:0000256" key="5">
    <source>
        <dbReference type="ARBA" id="ARBA00037982"/>
    </source>
</evidence>
<protein>
    <recommendedName>
        <fullName evidence="8">Protein kinase domain-containing protein</fullName>
    </recommendedName>
</protein>
<keyword evidence="1" id="KW-0808">Transferase</keyword>
<dbReference type="InterPro" id="IPR008271">
    <property type="entry name" value="Ser/Thr_kinase_AS"/>
</dbReference>
<keyword evidence="3" id="KW-0418">Kinase</keyword>
<evidence type="ECO:0000256" key="3">
    <source>
        <dbReference type="ARBA" id="ARBA00022777"/>
    </source>
</evidence>
<dbReference type="InterPro" id="IPR017441">
    <property type="entry name" value="Protein_kinase_ATP_BS"/>
</dbReference>
<evidence type="ECO:0000313" key="9">
    <source>
        <dbReference type="EMBL" id="CAK9883019.1"/>
    </source>
</evidence>
<dbReference type="PROSITE" id="PS00108">
    <property type="entry name" value="PROTEIN_KINASE_ST"/>
    <property type="match status" value="1"/>
</dbReference>
<evidence type="ECO:0000256" key="1">
    <source>
        <dbReference type="ARBA" id="ARBA00022679"/>
    </source>
</evidence>
<evidence type="ECO:0000256" key="6">
    <source>
        <dbReference type="PROSITE-ProRule" id="PRU10141"/>
    </source>
</evidence>
<reference evidence="9" key="1">
    <citation type="submission" date="2024-03" db="EMBL/GenBank/DDBJ databases">
        <authorList>
            <consortium name="ELIXIR-Norway"/>
            <consortium name="Elixir Norway"/>
        </authorList>
    </citation>
    <scope>NUCLEOTIDE SEQUENCE</scope>
</reference>
<evidence type="ECO:0000256" key="7">
    <source>
        <dbReference type="RuleBase" id="RU000304"/>
    </source>
</evidence>
<dbReference type="Gene3D" id="1.10.510.10">
    <property type="entry name" value="Transferase(Phosphotransferase) domain 1"/>
    <property type="match status" value="1"/>
</dbReference>
<sequence>MAATPSLALDLCKEIEEKSVLHSIVFKKVGQDRQDLAPVDCDRNLSEIDLEALSAAAKSDQEDLKGFLRELKEEPARCGGNGGYISMQCLATQLLDKLEFQPSSSTALETYDEGLHEGGTNKWSEWPLVLSVNMRDLRKGPLLGEGSFGSVHETDWLGETYAMKTPKHGHCTQFLELEIKALAEGVRYLHSKNVVHRDLKPENILVKRDDSGPESLMLTPPVEHFWIAKVSDFGSAKEKMESMAYAGQTTNVGTTMFMAPENFMSTPLVYPNNFLKLDAFPLSKTLPL</sequence>
<dbReference type="PROSITE" id="PS00107">
    <property type="entry name" value="PROTEIN_KINASE_ATP"/>
    <property type="match status" value="1"/>
</dbReference>
<accession>A0ABP1C2K0</accession>
<feature type="domain" description="Protein kinase" evidence="8">
    <location>
        <begin position="1"/>
        <end position="288"/>
    </location>
</feature>